<feature type="signal peptide" evidence="1">
    <location>
        <begin position="1"/>
        <end position="30"/>
    </location>
</feature>
<comment type="caution">
    <text evidence="2">The sequence shown here is derived from an EMBL/GenBank/DDBJ whole genome shotgun (WGS) entry which is preliminary data.</text>
</comment>
<dbReference type="InterPro" id="IPR026341">
    <property type="entry name" value="T9SS_type_B"/>
</dbReference>
<feature type="chain" id="PRO_5046836680" description="Gliding motility-associated C-terminal domain-containing protein" evidence="1">
    <location>
        <begin position="31"/>
        <end position="421"/>
    </location>
</feature>
<sequence>MINSEKNKMKTKILILLFLFLIKTSNAQNAQTVNEGLLHVNPNTLVSIEWNFDNKNTGDYENNGEVIFKGNYNNDGITTFDPLFQGFTRFEGFQNQDIKGTKPSDFFDVLFNNINPQPAFKLYSEMYISGDADFSKGIVQSDDFGGSMIFERNATHTRTSNESYVDGEVTKNGGEGFLYPIGDKGFFRYASISSSGDNNGSFNAHYLFENSNALYPHDKKDAVVIAIIDDKEYWTVDKNTSSTDIILTLSWDEATTPAAITASPQDAIHIVRWDQSKQLWIDEGGIVDANEKSVTTIASVSGYGAFTLARIKENVDDDVEIHDAISPNEDGKNDYFYIKNITKYPDNRVQIFNRWGIKVFDTANYDSNGNVFRGYSDGRATISPDNLLPDGTYFYIVQYTKTAGGTLNTIKKAGYLYLSKS</sequence>
<keyword evidence="3" id="KW-1185">Reference proteome</keyword>
<organism evidence="2 3">
    <name type="scientific">Flavobacterium piscis</name>
    <dbReference type="NCBI Taxonomy" id="1114874"/>
    <lineage>
        <taxon>Bacteria</taxon>
        <taxon>Pseudomonadati</taxon>
        <taxon>Bacteroidota</taxon>
        <taxon>Flavobacteriia</taxon>
        <taxon>Flavobacteriales</taxon>
        <taxon>Flavobacteriaceae</taxon>
        <taxon>Flavobacterium</taxon>
    </lineage>
</organism>
<proteinExistence type="predicted"/>
<gene>
    <name evidence="2" type="ORF">FLP_13110</name>
</gene>
<reference evidence="3" key="1">
    <citation type="submission" date="2016-03" db="EMBL/GenBank/DDBJ databases">
        <title>Draft genome sequence of Paenibacillus glacialis DSM 22343.</title>
        <authorList>
            <person name="Shin S.-K."/>
            <person name="Yi H."/>
        </authorList>
    </citation>
    <scope>NUCLEOTIDE SEQUENCE [LARGE SCALE GENOMIC DNA]</scope>
    <source>
        <strain evidence="3">CCUG 60099</strain>
    </source>
</reference>
<dbReference type="Proteomes" id="UP000093343">
    <property type="component" value="Unassembled WGS sequence"/>
</dbReference>
<dbReference type="Pfam" id="PF13585">
    <property type="entry name" value="CHU_C"/>
    <property type="match status" value="1"/>
</dbReference>
<evidence type="ECO:0000256" key="1">
    <source>
        <dbReference type="SAM" id="SignalP"/>
    </source>
</evidence>
<dbReference type="NCBIfam" id="TIGR04131">
    <property type="entry name" value="Bac_Flav_CTERM"/>
    <property type="match status" value="1"/>
</dbReference>
<dbReference type="EMBL" id="LVEN01000027">
    <property type="protein sequence ID" value="OCB73616.1"/>
    <property type="molecule type" value="Genomic_DNA"/>
</dbReference>
<evidence type="ECO:0000313" key="2">
    <source>
        <dbReference type="EMBL" id="OCB73616.1"/>
    </source>
</evidence>
<protein>
    <recommendedName>
        <fullName evidence="4">Gliding motility-associated C-terminal domain-containing protein</fullName>
    </recommendedName>
</protein>
<accession>A0ABX2XI16</accession>
<keyword evidence="1" id="KW-0732">Signal</keyword>
<evidence type="ECO:0000313" key="3">
    <source>
        <dbReference type="Proteomes" id="UP000093343"/>
    </source>
</evidence>
<evidence type="ECO:0008006" key="4">
    <source>
        <dbReference type="Google" id="ProtNLM"/>
    </source>
</evidence>
<name>A0ABX2XI16_9FLAO</name>